<feature type="compositionally biased region" description="Basic and acidic residues" evidence="1">
    <location>
        <begin position="18"/>
        <end position="36"/>
    </location>
</feature>
<dbReference type="EMBL" id="JWZT01002655">
    <property type="protein sequence ID" value="KII68996.1"/>
    <property type="molecule type" value="Genomic_DNA"/>
</dbReference>
<evidence type="ECO:0000313" key="3">
    <source>
        <dbReference type="Proteomes" id="UP000031668"/>
    </source>
</evidence>
<proteinExistence type="predicted"/>
<gene>
    <name evidence="2" type="ORF">RF11_05304</name>
</gene>
<dbReference type="AlphaFoldDB" id="A0A0C2MP35"/>
<keyword evidence="3" id="KW-1185">Reference proteome</keyword>
<protein>
    <submittedName>
        <fullName evidence="2">Uncharacterized protein</fullName>
    </submittedName>
</protein>
<accession>A0A0C2MP35</accession>
<comment type="caution">
    <text evidence="2">The sequence shown here is derived from an EMBL/GenBank/DDBJ whole genome shotgun (WGS) entry which is preliminary data.</text>
</comment>
<reference evidence="2 3" key="1">
    <citation type="journal article" date="2014" name="Genome Biol. Evol.">
        <title>The genome of the myxosporean Thelohanellus kitauei shows adaptations to nutrient acquisition within its fish host.</title>
        <authorList>
            <person name="Yang Y."/>
            <person name="Xiong J."/>
            <person name="Zhou Z."/>
            <person name="Huo F."/>
            <person name="Miao W."/>
            <person name="Ran C."/>
            <person name="Liu Y."/>
            <person name="Zhang J."/>
            <person name="Feng J."/>
            <person name="Wang M."/>
            <person name="Wang M."/>
            <person name="Wang L."/>
            <person name="Yao B."/>
        </authorList>
    </citation>
    <scope>NUCLEOTIDE SEQUENCE [LARGE SCALE GENOMIC DNA]</scope>
    <source>
        <strain evidence="2">Wuqing</strain>
    </source>
</reference>
<organism evidence="2 3">
    <name type="scientific">Thelohanellus kitauei</name>
    <name type="common">Myxosporean</name>
    <dbReference type="NCBI Taxonomy" id="669202"/>
    <lineage>
        <taxon>Eukaryota</taxon>
        <taxon>Metazoa</taxon>
        <taxon>Cnidaria</taxon>
        <taxon>Myxozoa</taxon>
        <taxon>Myxosporea</taxon>
        <taxon>Bivalvulida</taxon>
        <taxon>Platysporina</taxon>
        <taxon>Myxobolidae</taxon>
        <taxon>Thelohanellus</taxon>
    </lineage>
</organism>
<evidence type="ECO:0000256" key="1">
    <source>
        <dbReference type="SAM" id="MobiDB-lite"/>
    </source>
</evidence>
<dbReference type="Proteomes" id="UP000031668">
    <property type="component" value="Unassembled WGS sequence"/>
</dbReference>
<evidence type="ECO:0000313" key="2">
    <source>
        <dbReference type="EMBL" id="KII68996.1"/>
    </source>
</evidence>
<feature type="region of interest" description="Disordered" evidence="1">
    <location>
        <begin position="18"/>
        <end position="63"/>
    </location>
</feature>
<sequence>MPDSMNPRKIYDLLKSGKAAEKRAKDAVTEKEEKGEVAGMKHAQAPAVKQDERAGETNTPGDIEATMEDLFKQIPGDCLILENGLKDCMLATFRSDLKKYFRSRYIFQ</sequence>
<name>A0A0C2MP35_THEKT</name>